<protein>
    <submittedName>
        <fullName evidence="1">Uncharacterized protein</fullName>
    </submittedName>
</protein>
<sequence length="62" mass="6955">MPFKTATELLEKVCLVGKTGFPSECALTETGHFRQQQSPFFQCGSQWSDTRKKGQSNNTVNE</sequence>
<evidence type="ECO:0000313" key="2">
    <source>
        <dbReference type="Proteomes" id="UP000694383"/>
    </source>
</evidence>
<keyword evidence="2" id="KW-1185">Reference proteome</keyword>
<proteinExistence type="predicted"/>
<organism evidence="1 2">
    <name type="scientific">Oryzias sinensis</name>
    <name type="common">Chinese medaka</name>
    <dbReference type="NCBI Taxonomy" id="183150"/>
    <lineage>
        <taxon>Eukaryota</taxon>
        <taxon>Metazoa</taxon>
        <taxon>Chordata</taxon>
        <taxon>Craniata</taxon>
        <taxon>Vertebrata</taxon>
        <taxon>Euteleostomi</taxon>
        <taxon>Actinopterygii</taxon>
        <taxon>Neopterygii</taxon>
        <taxon>Teleostei</taxon>
        <taxon>Neoteleostei</taxon>
        <taxon>Acanthomorphata</taxon>
        <taxon>Ovalentaria</taxon>
        <taxon>Atherinomorphae</taxon>
        <taxon>Beloniformes</taxon>
        <taxon>Adrianichthyidae</taxon>
        <taxon>Oryziinae</taxon>
        <taxon>Oryzias</taxon>
    </lineage>
</organism>
<dbReference type="Proteomes" id="UP000694383">
    <property type="component" value="Unplaced"/>
</dbReference>
<dbReference type="Ensembl" id="ENSOSIT00000049481.1">
    <property type="protein sequence ID" value="ENSOSIP00000047080.1"/>
    <property type="gene ID" value="ENSOSIG00000022290.1"/>
</dbReference>
<reference evidence="1" key="1">
    <citation type="submission" date="2025-08" db="UniProtKB">
        <authorList>
            <consortium name="Ensembl"/>
        </authorList>
    </citation>
    <scope>IDENTIFICATION</scope>
</reference>
<name>A0A8C7ZQK9_9TELE</name>
<evidence type="ECO:0000313" key="1">
    <source>
        <dbReference type="Ensembl" id="ENSOSIP00000047080.1"/>
    </source>
</evidence>
<accession>A0A8C7ZQK9</accession>
<reference evidence="1" key="2">
    <citation type="submission" date="2025-09" db="UniProtKB">
        <authorList>
            <consortium name="Ensembl"/>
        </authorList>
    </citation>
    <scope>IDENTIFICATION</scope>
</reference>
<dbReference type="AlphaFoldDB" id="A0A8C7ZQK9"/>